<comment type="caution">
    <text evidence="9">The sequence shown here is derived from an EMBL/GenBank/DDBJ whole genome shotgun (WGS) entry which is preliminary data.</text>
</comment>
<feature type="compositionally biased region" description="Polar residues" evidence="7">
    <location>
        <begin position="577"/>
        <end position="596"/>
    </location>
</feature>
<feature type="region of interest" description="Disordered" evidence="7">
    <location>
        <begin position="811"/>
        <end position="834"/>
    </location>
</feature>
<dbReference type="InterPro" id="IPR000679">
    <property type="entry name" value="Znf_GATA"/>
</dbReference>
<dbReference type="Gene3D" id="3.30.50.10">
    <property type="entry name" value="Erythroid Transcription Factor GATA-1, subunit A"/>
    <property type="match status" value="1"/>
</dbReference>
<dbReference type="PROSITE" id="PS50114">
    <property type="entry name" value="GATA_ZN_FINGER_2"/>
    <property type="match status" value="1"/>
</dbReference>
<dbReference type="PROSITE" id="PS00344">
    <property type="entry name" value="GATA_ZN_FINGER_1"/>
    <property type="match status" value="1"/>
</dbReference>
<accession>A0A9W8B5V9</accession>
<evidence type="ECO:0000256" key="6">
    <source>
        <dbReference type="PROSITE-ProRule" id="PRU00094"/>
    </source>
</evidence>
<organism evidence="9 10">
    <name type="scientific">Dimargaris verticillata</name>
    <dbReference type="NCBI Taxonomy" id="2761393"/>
    <lineage>
        <taxon>Eukaryota</taxon>
        <taxon>Fungi</taxon>
        <taxon>Fungi incertae sedis</taxon>
        <taxon>Zoopagomycota</taxon>
        <taxon>Kickxellomycotina</taxon>
        <taxon>Dimargaritomycetes</taxon>
        <taxon>Dimargaritales</taxon>
        <taxon>Dimargaritaceae</taxon>
        <taxon>Dimargaris</taxon>
    </lineage>
</organism>
<feature type="region of interest" description="Disordered" evidence="7">
    <location>
        <begin position="757"/>
        <end position="784"/>
    </location>
</feature>
<feature type="region of interest" description="Disordered" evidence="7">
    <location>
        <begin position="1"/>
        <end position="22"/>
    </location>
</feature>
<name>A0A9W8B5V9_9FUNG</name>
<evidence type="ECO:0000256" key="7">
    <source>
        <dbReference type="SAM" id="MobiDB-lite"/>
    </source>
</evidence>
<dbReference type="GO" id="GO:0008270">
    <property type="term" value="F:zinc ion binding"/>
    <property type="evidence" value="ECO:0007669"/>
    <property type="project" value="UniProtKB-KW"/>
</dbReference>
<dbReference type="GO" id="GO:0043565">
    <property type="term" value="F:sequence-specific DNA binding"/>
    <property type="evidence" value="ECO:0007669"/>
    <property type="project" value="InterPro"/>
</dbReference>
<keyword evidence="5" id="KW-0804">Transcription</keyword>
<dbReference type="PANTHER" id="PTHR47172">
    <property type="entry name" value="OS01G0976800 PROTEIN"/>
    <property type="match status" value="1"/>
</dbReference>
<evidence type="ECO:0000313" key="10">
    <source>
        <dbReference type="Proteomes" id="UP001151582"/>
    </source>
</evidence>
<feature type="compositionally biased region" description="Low complexity" evidence="7">
    <location>
        <begin position="891"/>
        <end position="904"/>
    </location>
</feature>
<dbReference type="AlphaFoldDB" id="A0A9W8B5V9"/>
<feature type="region of interest" description="Disordered" evidence="7">
    <location>
        <begin position="199"/>
        <end position="248"/>
    </location>
</feature>
<evidence type="ECO:0000256" key="5">
    <source>
        <dbReference type="ARBA" id="ARBA00023163"/>
    </source>
</evidence>
<feature type="region of interest" description="Disordered" evidence="7">
    <location>
        <begin position="554"/>
        <end position="608"/>
    </location>
</feature>
<feature type="domain" description="GATA-type" evidence="8">
    <location>
        <begin position="811"/>
        <end position="846"/>
    </location>
</feature>
<feature type="compositionally biased region" description="Polar residues" evidence="7">
    <location>
        <begin position="873"/>
        <end position="888"/>
    </location>
</feature>
<keyword evidence="1" id="KW-0479">Metal-binding</keyword>
<keyword evidence="10" id="KW-1185">Reference proteome</keyword>
<gene>
    <name evidence="9" type="ORF">H4R34_000656</name>
</gene>
<keyword evidence="3" id="KW-0862">Zinc</keyword>
<keyword evidence="4" id="KW-0805">Transcription regulation</keyword>
<dbReference type="Pfam" id="PF00320">
    <property type="entry name" value="GATA"/>
    <property type="match status" value="1"/>
</dbReference>
<sequence>MHPVHTGADGVRSDPNTRRPPSTQALAATIRHLSQSPAPKSCSPISPVSPSCTYTGCSPIAALNDYATKDPSGPILPPVSTLSLAPEAYHRPGALHTPLPSPAINLDLLASANPLTPAPDASFTVLPCFWAVLASPALTIVHIPRSVSQPSGPGLFPTPYQVSASLLDCMHPEEAELARQDVLDLFQQQTFHGTEITCRLRARPSHGPGPVQPDLSRRSSASRLPDPSLKPPTPLTSSARASSVEPQPGLSRKIITSPYVVVRLGLYVVSDELAVAFVHPKGDGWSGGPCACAHSGPTAQDLMDLTADLSRYRTEQLYVVKKRKRLADDNNPTTTRLLHIFDRRDLKAVQCILPTALAGLKPSHPLCNWHNPDFVAQLYDAESLASLRREIRSNATKAADPLACTLLPVRWCLPYHSPVTLDALVVYHGALVFVLLQTRDQLPANLGPNEPPAPMTTRMTQPTIGSTATLLTRSFDFGSLNDLRRHSIDVSPSGMGPPVVPPPRRLSLNPTQLNSAPAWSPLHSPAATSLVTVPDGRAPKNRRIAELAYEAKGYDRLPDGSPSPLHSSEDRMLVPTPHSQLLPSAGTMPSSASTKPGPTPHGSSGFPEDYWQAAARRASAGILPPANDNPKLRRFSFPFHGRPTNTTTAYVEPPAETSALPPPPPPMPAYYRSAEPVYSVKPTTHVYRAPMTTPNLPDLHRPVLPTIPEGSVQNREHRPPPLALPPSPGLPTFPMTSPVYSPRSHPYPMSPHRPTIGFGDRNGKDPASLHRGPADAAPVGPGYTYLSMRPPTKRNGPEYTLPSPGLRTTAIQQPKQCESCKTDSSPEWRRGPSGHKTLCNACGLRYSRSLLREKKGLVRRNGGTTVEKGARSSAKTPVSSLTRLNNSVYGPPSSASYPTSSSQPRVTPSAASPGPRSVNQPYPNVYASCPNLPMASHQAAPAKPADR</sequence>
<reference evidence="9" key="1">
    <citation type="submission" date="2022-07" db="EMBL/GenBank/DDBJ databases">
        <title>Phylogenomic reconstructions and comparative analyses of Kickxellomycotina fungi.</title>
        <authorList>
            <person name="Reynolds N.K."/>
            <person name="Stajich J.E."/>
            <person name="Barry K."/>
            <person name="Grigoriev I.V."/>
            <person name="Crous P."/>
            <person name="Smith M.E."/>
        </authorList>
    </citation>
    <scope>NUCLEOTIDE SEQUENCE</scope>
    <source>
        <strain evidence="9">RSA 567</strain>
    </source>
</reference>
<evidence type="ECO:0000256" key="3">
    <source>
        <dbReference type="ARBA" id="ARBA00022833"/>
    </source>
</evidence>
<evidence type="ECO:0000256" key="1">
    <source>
        <dbReference type="ARBA" id="ARBA00022723"/>
    </source>
</evidence>
<dbReference type="EMBL" id="JANBQB010000019">
    <property type="protein sequence ID" value="KAJ1984451.1"/>
    <property type="molecule type" value="Genomic_DNA"/>
</dbReference>
<feature type="region of interest" description="Disordered" evidence="7">
    <location>
        <begin position="621"/>
        <end position="666"/>
    </location>
</feature>
<evidence type="ECO:0000259" key="8">
    <source>
        <dbReference type="PROSITE" id="PS50114"/>
    </source>
</evidence>
<dbReference type="Proteomes" id="UP001151582">
    <property type="component" value="Unassembled WGS sequence"/>
</dbReference>
<dbReference type="CDD" id="cd00202">
    <property type="entry name" value="ZnF_GATA"/>
    <property type="match status" value="1"/>
</dbReference>
<dbReference type="PANTHER" id="PTHR47172:SF24">
    <property type="entry name" value="GATA ZINC FINGER DOMAIN-CONTAINING PROTEIN 14-RELATED"/>
    <property type="match status" value="1"/>
</dbReference>
<dbReference type="SUPFAM" id="SSF57716">
    <property type="entry name" value="Glucocorticoid receptor-like (DNA-binding domain)"/>
    <property type="match status" value="1"/>
</dbReference>
<feature type="region of interest" description="Disordered" evidence="7">
    <location>
        <begin position="855"/>
        <end position="947"/>
    </location>
</feature>
<evidence type="ECO:0000313" key="9">
    <source>
        <dbReference type="EMBL" id="KAJ1984451.1"/>
    </source>
</evidence>
<dbReference type="OrthoDB" id="515401at2759"/>
<dbReference type="SMART" id="SM00401">
    <property type="entry name" value="ZnF_GATA"/>
    <property type="match status" value="1"/>
</dbReference>
<keyword evidence="2 6" id="KW-0863">Zinc-finger</keyword>
<evidence type="ECO:0000256" key="4">
    <source>
        <dbReference type="ARBA" id="ARBA00023015"/>
    </source>
</evidence>
<dbReference type="GO" id="GO:0006355">
    <property type="term" value="P:regulation of DNA-templated transcription"/>
    <property type="evidence" value="ECO:0007669"/>
    <property type="project" value="InterPro"/>
</dbReference>
<feature type="compositionally biased region" description="Basic and acidic residues" evidence="7">
    <location>
        <begin position="818"/>
        <end position="830"/>
    </location>
</feature>
<proteinExistence type="predicted"/>
<protein>
    <recommendedName>
        <fullName evidence="8">GATA-type domain-containing protein</fullName>
    </recommendedName>
</protein>
<dbReference type="InterPro" id="IPR013088">
    <property type="entry name" value="Znf_NHR/GATA"/>
</dbReference>
<evidence type="ECO:0000256" key="2">
    <source>
        <dbReference type="ARBA" id="ARBA00022771"/>
    </source>
</evidence>